<evidence type="ECO:0000313" key="1">
    <source>
        <dbReference type="EMBL" id="MBE0359775.1"/>
    </source>
</evidence>
<dbReference type="Proteomes" id="UP000648482">
    <property type="component" value="Unassembled WGS sequence"/>
</dbReference>
<evidence type="ECO:0000313" key="2">
    <source>
        <dbReference type="Proteomes" id="UP000648482"/>
    </source>
</evidence>
<comment type="caution">
    <text evidence="1">The sequence shown here is derived from an EMBL/GenBank/DDBJ whole genome shotgun (WGS) entry which is preliminary data.</text>
</comment>
<keyword evidence="2" id="KW-1185">Reference proteome</keyword>
<proteinExistence type="predicted"/>
<organism evidence="1 2">
    <name type="scientific">Pseudoalteromonas aliena SW19</name>
    <dbReference type="NCBI Taxonomy" id="1314866"/>
    <lineage>
        <taxon>Bacteria</taxon>
        <taxon>Pseudomonadati</taxon>
        <taxon>Pseudomonadota</taxon>
        <taxon>Gammaproteobacteria</taxon>
        <taxon>Alteromonadales</taxon>
        <taxon>Pseudoalteromonadaceae</taxon>
        <taxon>Pseudoalteromonas</taxon>
    </lineage>
</organism>
<sequence>MEGVDTPQASLIINNYFYLSQYYEIYQIRTLNYKFFVNFFINRTRLKVNTD</sequence>
<protein>
    <submittedName>
        <fullName evidence="1">Uncharacterized protein</fullName>
    </submittedName>
</protein>
<reference evidence="1 2" key="1">
    <citation type="submission" date="2015-06" db="EMBL/GenBank/DDBJ databases">
        <title>Genome sequence of Pseudoalteromonas aliena.</title>
        <authorList>
            <person name="Xie B.-B."/>
            <person name="Rong J.-C."/>
            <person name="Qin Q.-L."/>
            <person name="Zhang Y.-Z."/>
        </authorList>
    </citation>
    <scope>NUCLEOTIDE SEQUENCE [LARGE SCALE GENOMIC DNA]</scope>
    <source>
        <strain evidence="1 2">SW19</strain>
    </source>
</reference>
<dbReference type="EMBL" id="AQGU01000025">
    <property type="protein sequence ID" value="MBE0359775.1"/>
    <property type="molecule type" value="Genomic_DNA"/>
</dbReference>
<accession>A0ABR9DZP8</accession>
<gene>
    <name evidence="1" type="ORF">PALI_a1084</name>
</gene>
<name>A0ABR9DZP8_9GAMM</name>